<dbReference type="InterPro" id="IPR010033">
    <property type="entry name" value="HAD_SF_ppase_IIIC"/>
</dbReference>
<dbReference type="CDD" id="cd01427">
    <property type="entry name" value="HAD_like"/>
    <property type="match status" value="1"/>
</dbReference>
<reference evidence="1" key="1">
    <citation type="submission" date="2017-08" db="EMBL/GenBank/DDBJ databases">
        <authorList>
            <consortium name="Urmite Genomes"/>
        </authorList>
    </citation>
    <scope>NUCLEOTIDE SEQUENCE [LARGE SCALE GENOMIC DNA]</scope>
    <source>
        <strain evidence="1">IHUMI-LCC2</strain>
    </source>
</reference>
<name>A0A2I2L5X4_9VIRU</name>
<accession>A0A2I2L5X4</accession>
<dbReference type="SUPFAM" id="SSF56784">
    <property type="entry name" value="HAD-like"/>
    <property type="match status" value="1"/>
</dbReference>
<dbReference type="Proteomes" id="UP000236316">
    <property type="component" value="Segment"/>
</dbReference>
<dbReference type="PANTHER" id="PTHR43434:SF1">
    <property type="entry name" value="PHOSPHOGLYCOLATE PHOSPHATASE"/>
    <property type="match status" value="1"/>
</dbReference>
<dbReference type="NCBIfam" id="TIGR01681">
    <property type="entry name" value="HAD-SF-IIIC"/>
    <property type="match status" value="1"/>
</dbReference>
<dbReference type="RefSeq" id="YP_009449218.1">
    <property type="nucleotide sequence ID" value="NC_036594.1"/>
</dbReference>
<organism evidence="1">
    <name type="scientific">Orpheovirus IHUMI-LCC2</name>
    <dbReference type="NCBI Taxonomy" id="2023057"/>
    <lineage>
        <taxon>Viruses</taxon>
        <taxon>Varidnaviria</taxon>
        <taxon>Bamfordvirae</taxon>
        <taxon>Nucleocytoviricota</taxon>
        <taxon>Megaviricetes</taxon>
        <taxon>Pimascovirales</taxon>
        <taxon>Ocovirineae</taxon>
        <taxon>Orpheoviridae</taxon>
        <taxon>Alphaorpheovirus</taxon>
        <taxon>Alphaorpheovirus massiliense</taxon>
    </lineage>
</organism>
<sequence length="164" mass="18811">MDNVIRVKRDHVLSGIPRLKATEENKYGLILDFDKTLCPLLKPNISSSAHCKSLNEQSVKEVIEFLYGLKYAGWKLFILSNNKQNKILDFLGSLRIIHIFDGIYGGNSVKDPKTKRLEDIMNKFNLLSNNLIFIDDNPTQVNYGLQVGIEKSYIYDDPITLLYQ</sequence>
<keyword evidence="1" id="KW-0378">Hydrolase</keyword>
<proteinExistence type="predicted"/>
<dbReference type="KEGG" id="vg:35381667"/>
<evidence type="ECO:0000313" key="1">
    <source>
        <dbReference type="EMBL" id="SNW62916.1"/>
    </source>
</evidence>
<dbReference type="InterPro" id="IPR041492">
    <property type="entry name" value="HAD_2"/>
</dbReference>
<dbReference type="Gene3D" id="3.40.50.1000">
    <property type="entry name" value="HAD superfamily/HAD-like"/>
    <property type="match status" value="1"/>
</dbReference>
<dbReference type="InterPro" id="IPR023214">
    <property type="entry name" value="HAD_sf"/>
</dbReference>
<keyword evidence="2" id="KW-1185">Reference proteome</keyword>
<dbReference type="EMBL" id="LT906555">
    <property type="protein sequence ID" value="SNW62916.1"/>
    <property type="molecule type" value="Genomic_DNA"/>
</dbReference>
<dbReference type="GO" id="GO:0008967">
    <property type="term" value="F:phosphoglycolate phosphatase activity"/>
    <property type="evidence" value="ECO:0007669"/>
    <property type="project" value="TreeGrafter"/>
</dbReference>
<gene>
    <name evidence="1" type="ORF">ORPV_1012</name>
</gene>
<dbReference type="GeneID" id="35381667"/>
<dbReference type="InterPro" id="IPR036412">
    <property type="entry name" value="HAD-like_sf"/>
</dbReference>
<dbReference type="PANTHER" id="PTHR43434">
    <property type="entry name" value="PHOSPHOGLYCOLATE PHOSPHATASE"/>
    <property type="match status" value="1"/>
</dbReference>
<protein>
    <submittedName>
        <fullName evidence="1">HAD Haloacid dehalogenase-like hydrolase</fullName>
    </submittedName>
</protein>
<dbReference type="GO" id="GO:0006281">
    <property type="term" value="P:DNA repair"/>
    <property type="evidence" value="ECO:0007669"/>
    <property type="project" value="TreeGrafter"/>
</dbReference>
<evidence type="ECO:0000313" key="2">
    <source>
        <dbReference type="Proteomes" id="UP000236316"/>
    </source>
</evidence>
<dbReference type="InterPro" id="IPR050155">
    <property type="entry name" value="HAD-like_hydrolase_sf"/>
</dbReference>
<dbReference type="Pfam" id="PF13419">
    <property type="entry name" value="HAD_2"/>
    <property type="match status" value="1"/>
</dbReference>